<feature type="domain" description="Glycosyl transferase family 51" evidence="14">
    <location>
        <begin position="80"/>
        <end position="247"/>
    </location>
</feature>
<dbReference type="InterPro" id="IPR001460">
    <property type="entry name" value="PCN-bd_Tpept"/>
</dbReference>
<evidence type="ECO:0000313" key="17">
    <source>
        <dbReference type="Proteomes" id="UP001241747"/>
    </source>
</evidence>
<gene>
    <name evidence="16" type="ORF">QOZ94_001464</name>
</gene>
<evidence type="ECO:0000256" key="1">
    <source>
        <dbReference type="ARBA" id="ARBA00004752"/>
    </source>
</evidence>
<protein>
    <recommendedName>
        <fullName evidence="10">peptidoglycan glycosyltransferase</fullName>
        <ecNumber evidence="10">2.4.99.28</ecNumber>
    </recommendedName>
</protein>
<keyword evidence="6 16" id="KW-0328">Glycosyltransferase</keyword>
<evidence type="ECO:0000256" key="7">
    <source>
        <dbReference type="ARBA" id="ARBA00022679"/>
    </source>
</evidence>
<evidence type="ECO:0000259" key="13">
    <source>
        <dbReference type="Pfam" id="PF00905"/>
    </source>
</evidence>
<keyword evidence="17" id="KW-1185">Reference proteome</keyword>
<feature type="domain" description="Penicillin-binding protein transpeptidase" evidence="13">
    <location>
        <begin position="324"/>
        <end position="443"/>
    </location>
</feature>
<dbReference type="Pfam" id="PF06832">
    <property type="entry name" value="BiPBP_C"/>
    <property type="match status" value="1"/>
</dbReference>
<dbReference type="SUPFAM" id="SSF53955">
    <property type="entry name" value="Lysozyme-like"/>
    <property type="match status" value="1"/>
</dbReference>
<dbReference type="Gene3D" id="3.40.710.10">
    <property type="entry name" value="DD-peptidase/beta-lactamase superfamily"/>
    <property type="match status" value="1"/>
</dbReference>
<evidence type="ECO:0000313" key="16">
    <source>
        <dbReference type="EMBL" id="MDQ0504682.1"/>
    </source>
</evidence>
<dbReference type="InterPro" id="IPR011815">
    <property type="entry name" value="PBP_1c"/>
</dbReference>
<evidence type="ECO:0000256" key="3">
    <source>
        <dbReference type="ARBA" id="ARBA00007739"/>
    </source>
</evidence>
<evidence type="ECO:0000256" key="4">
    <source>
        <dbReference type="ARBA" id="ARBA00022645"/>
    </source>
</evidence>
<evidence type="ECO:0000256" key="6">
    <source>
        <dbReference type="ARBA" id="ARBA00022676"/>
    </source>
</evidence>
<keyword evidence="7 16" id="KW-0808">Transferase</keyword>
<dbReference type="InterPro" id="IPR012338">
    <property type="entry name" value="Beta-lactam/transpept-like"/>
</dbReference>
<evidence type="ECO:0000259" key="15">
    <source>
        <dbReference type="Pfam" id="PF06832"/>
    </source>
</evidence>
<feature type="domain" description="Penicillin-binding C-terminal" evidence="15">
    <location>
        <begin position="619"/>
        <end position="704"/>
    </location>
</feature>
<keyword evidence="9" id="KW-0511">Multifunctional enzyme</keyword>
<evidence type="ECO:0000256" key="2">
    <source>
        <dbReference type="ARBA" id="ARBA00007090"/>
    </source>
</evidence>
<dbReference type="InterPro" id="IPR001264">
    <property type="entry name" value="Glyco_trans_51"/>
</dbReference>
<dbReference type="NCBIfam" id="TIGR02073">
    <property type="entry name" value="PBP_1c"/>
    <property type="match status" value="1"/>
</dbReference>
<dbReference type="InterPro" id="IPR009647">
    <property type="entry name" value="PBP_C"/>
</dbReference>
<evidence type="ECO:0000256" key="5">
    <source>
        <dbReference type="ARBA" id="ARBA00022670"/>
    </source>
</evidence>
<evidence type="ECO:0000256" key="11">
    <source>
        <dbReference type="ARBA" id="ARBA00049902"/>
    </source>
</evidence>
<comment type="caution">
    <text evidence="16">The sequence shown here is derived from an EMBL/GenBank/DDBJ whole genome shotgun (WGS) entry which is preliminary data.</text>
</comment>
<dbReference type="InterPro" id="IPR036950">
    <property type="entry name" value="PBP_transglycosylase"/>
</dbReference>
<dbReference type="Pfam" id="PF00912">
    <property type="entry name" value="Transgly"/>
    <property type="match status" value="1"/>
</dbReference>
<comment type="similarity">
    <text evidence="3">In the N-terminal section; belongs to the glycosyltransferase 51 family.</text>
</comment>
<dbReference type="GO" id="GO:0016757">
    <property type="term" value="F:glycosyltransferase activity"/>
    <property type="evidence" value="ECO:0007669"/>
    <property type="project" value="UniProtKB-KW"/>
</dbReference>
<keyword evidence="5" id="KW-0645">Protease</keyword>
<proteinExistence type="inferred from homology"/>
<keyword evidence="12" id="KW-0812">Transmembrane</keyword>
<comment type="similarity">
    <text evidence="2">In the C-terminal section; belongs to the transpeptidase family.</text>
</comment>
<comment type="pathway">
    <text evidence="1">Cell wall biogenesis; peptidoglycan biosynthesis.</text>
</comment>
<dbReference type="InterPro" id="IPR023346">
    <property type="entry name" value="Lysozyme-like_dom_sf"/>
</dbReference>
<dbReference type="PANTHER" id="PTHR32282">
    <property type="entry name" value="BINDING PROTEIN TRANSPEPTIDASE, PUTATIVE-RELATED"/>
    <property type="match status" value="1"/>
</dbReference>
<dbReference type="Proteomes" id="UP001241747">
    <property type="component" value="Unassembled WGS sequence"/>
</dbReference>
<dbReference type="EC" id="2.4.99.28" evidence="10"/>
<dbReference type="Pfam" id="PF00905">
    <property type="entry name" value="Transpeptidase"/>
    <property type="match status" value="1"/>
</dbReference>
<feature type="transmembrane region" description="Helical" evidence="12">
    <location>
        <begin position="21"/>
        <end position="49"/>
    </location>
</feature>
<reference evidence="16 17" key="1">
    <citation type="submission" date="2023-07" db="EMBL/GenBank/DDBJ databases">
        <title>Genomic Encyclopedia of Type Strains, Phase IV (KMG-IV): sequencing the most valuable type-strain genomes for metagenomic binning, comparative biology and taxonomic classification.</title>
        <authorList>
            <person name="Goeker M."/>
        </authorList>
    </citation>
    <scope>NUCLEOTIDE SEQUENCE [LARGE SCALE GENOMIC DNA]</scope>
    <source>
        <strain evidence="16 17">DSM 3770</strain>
    </source>
</reference>
<organism evidence="16 17">
    <name type="scientific">Xanthobacter agilis</name>
    <dbReference type="NCBI Taxonomy" id="47492"/>
    <lineage>
        <taxon>Bacteria</taxon>
        <taxon>Pseudomonadati</taxon>
        <taxon>Pseudomonadota</taxon>
        <taxon>Alphaproteobacteria</taxon>
        <taxon>Hyphomicrobiales</taxon>
        <taxon>Xanthobacteraceae</taxon>
        <taxon>Xanthobacter</taxon>
    </lineage>
</organism>
<keyword evidence="4" id="KW-0121">Carboxypeptidase</keyword>
<evidence type="ECO:0000256" key="12">
    <source>
        <dbReference type="SAM" id="Phobius"/>
    </source>
</evidence>
<dbReference type="PANTHER" id="PTHR32282:SF15">
    <property type="entry name" value="PENICILLIN-BINDING PROTEIN 1C"/>
    <property type="match status" value="1"/>
</dbReference>
<evidence type="ECO:0000259" key="14">
    <source>
        <dbReference type="Pfam" id="PF00912"/>
    </source>
</evidence>
<keyword evidence="12" id="KW-0472">Membrane</keyword>
<keyword evidence="8" id="KW-0378">Hydrolase</keyword>
<dbReference type="EMBL" id="JAUSVY010000003">
    <property type="protein sequence ID" value="MDQ0504682.1"/>
    <property type="molecule type" value="Genomic_DNA"/>
</dbReference>
<evidence type="ECO:0000256" key="8">
    <source>
        <dbReference type="ARBA" id="ARBA00022801"/>
    </source>
</evidence>
<comment type="catalytic activity">
    <reaction evidence="11">
        <text>[GlcNAc-(1-&gt;4)-Mur2Ac(oyl-L-Ala-gamma-D-Glu-L-Lys-D-Ala-D-Ala)](n)-di-trans,octa-cis-undecaprenyl diphosphate + beta-D-GlcNAc-(1-&gt;4)-Mur2Ac(oyl-L-Ala-gamma-D-Glu-L-Lys-D-Ala-D-Ala)-di-trans,octa-cis-undecaprenyl diphosphate = [GlcNAc-(1-&gt;4)-Mur2Ac(oyl-L-Ala-gamma-D-Glu-L-Lys-D-Ala-D-Ala)](n+1)-di-trans,octa-cis-undecaprenyl diphosphate + di-trans,octa-cis-undecaprenyl diphosphate + H(+)</text>
        <dbReference type="Rhea" id="RHEA:23708"/>
        <dbReference type="Rhea" id="RHEA-COMP:9602"/>
        <dbReference type="Rhea" id="RHEA-COMP:9603"/>
        <dbReference type="ChEBI" id="CHEBI:15378"/>
        <dbReference type="ChEBI" id="CHEBI:58405"/>
        <dbReference type="ChEBI" id="CHEBI:60033"/>
        <dbReference type="ChEBI" id="CHEBI:78435"/>
        <dbReference type="EC" id="2.4.99.28"/>
    </reaction>
</comment>
<keyword evidence="12" id="KW-1133">Transmembrane helix</keyword>
<dbReference type="Gene3D" id="1.10.3810.10">
    <property type="entry name" value="Biosynthetic peptidoglycan transglycosylase-like"/>
    <property type="match status" value="1"/>
</dbReference>
<evidence type="ECO:0000256" key="10">
    <source>
        <dbReference type="ARBA" id="ARBA00044770"/>
    </source>
</evidence>
<accession>A0ABU0LC16</accession>
<dbReference type="InterPro" id="IPR050396">
    <property type="entry name" value="Glycosyltr_51/Transpeptidase"/>
</dbReference>
<sequence length="707" mass="75013">MSRRGTESPDRDRRGEAGRRWSLAARLAAVTALAAAVIGGGVVAGLAGLRGGAPPAPRPPVSREVVDREGRLLRPFALPDGRWRLAATAEGVDPRFIGLVEAYEDKRFATHGGIDPVALVRAAWQGLTTGRVVSGGSTLTMQVARLLEPPRPRTVAAKLAQMRRALELEARLSKAEILALYLALAPYGGNIEGVRAASLTYFGKEPRRLTLGEMALLVALPQSPEARRPDRAPAQARAARARVLDRLLREGVVSADEVRVAKAEPMPRGRRPMPRLAPHLAEDMVAERPALSRHPLTLDGALQERLEGLVRERAQTLGRGLSAALVVVDNDSAEVRAYVGSADFSDTARAGEVDLARAVRSPGSTLKPFIYALAFDDGVAHPETLIEDRPVRFGAWRPENFDRGFQGTLSVRKALQMSLNVPAVRLLDAVGPQRLASRLKEAGARLELPPGAAPALPMGLGGVGIRLTDLAMLYVALARGGEAHPLVYRRDDGAVAAPRKGHLVGEVAAWYVGQCLLGTPAPENALGGRIAFKTGTSYGYRDSWAVGFDGRRTVAVWVGRPDGQAVADLTGRSAAAPLLFDAFARIVRTPASLGPAPRGALIAANPRLPPPQRHFGGAMDGRAMQVVYPPDGARVTRDGGDAAGGASAFAVKVEGGMLPLTLLVDGRPAAHADDARVLFWNPAGRGFTRITVIDATGRADSVTVRVE</sequence>
<name>A0ABU0LC16_XANAG</name>
<dbReference type="SUPFAM" id="SSF56601">
    <property type="entry name" value="beta-lactamase/transpeptidase-like"/>
    <property type="match status" value="1"/>
</dbReference>
<evidence type="ECO:0000256" key="9">
    <source>
        <dbReference type="ARBA" id="ARBA00023268"/>
    </source>
</evidence>
<dbReference type="RefSeq" id="WP_237346424.1">
    <property type="nucleotide sequence ID" value="NZ_JABWGX010000019.1"/>
</dbReference>